<proteinExistence type="predicted"/>
<organism evidence="2 3">
    <name type="scientific">Saccharothrix algeriensis</name>
    <dbReference type="NCBI Taxonomy" id="173560"/>
    <lineage>
        <taxon>Bacteria</taxon>
        <taxon>Bacillati</taxon>
        <taxon>Actinomycetota</taxon>
        <taxon>Actinomycetes</taxon>
        <taxon>Pseudonocardiales</taxon>
        <taxon>Pseudonocardiaceae</taxon>
        <taxon>Saccharothrix</taxon>
    </lineage>
</organism>
<evidence type="ECO:0000313" key="2">
    <source>
        <dbReference type="EMBL" id="QTR04078.1"/>
    </source>
</evidence>
<dbReference type="InterPro" id="IPR004839">
    <property type="entry name" value="Aminotransferase_I/II_large"/>
</dbReference>
<dbReference type="InterPro" id="IPR015421">
    <property type="entry name" value="PyrdxlP-dep_Trfase_major"/>
</dbReference>
<gene>
    <name evidence="2" type="ORF">J7S33_03555</name>
</gene>
<dbReference type="InterPro" id="IPR015424">
    <property type="entry name" value="PyrdxlP-dep_Trfase"/>
</dbReference>
<sequence length="152" mass="16386">MGQLPGERPIGACAGAPDPLREAVLRDLREARWHQQPRLGGELRARIGAHYGVAPENVLVARGCTEAVAWAFSWAARTAPRHRRAVLAIPRPSWPGFTRLADHAGIAWSHYDAGDPPAPDRIPVVCSPNNPTGHVVDETGLARWCSSATVPV</sequence>
<protein>
    <recommendedName>
        <fullName evidence="1">Aminotransferase class I/classII large domain-containing protein</fullName>
    </recommendedName>
</protein>
<feature type="domain" description="Aminotransferase class I/classII large" evidence="1">
    <location>
        <begin position="40"/>
        <end position="139"/>
    </location>
</feature>
<name>A0A8T8I079_9PSEU</name>
<dbReference type="EMBL" id="CP072788">
    <property type="protein sequence ID" value="QTR04078.1"/>
    <property type="molecule type" value="Genomic_DNA"/>
</dbReference>
<reference evidence="2" key="1">
    <citation type="submission" date="2021-04" db="EMBL/GenBank/DDBJ databases">
        <title>Saccharothrix algeriensis WGS.</title>
        <authorList>
            <person name="Stuskova K."/>
            <person name="Hakalova E."/>
            <person name="Tebbal A.B."/>
            <person name="Eichmeier A."/>
        </authorList>
    </citation>
    <scope>NUCLEOTIDE SEQUENCE</scope>
    <source>
        <strain evidence="2">NRRL B-24137</strain>
    </source>
</reference>
<dbReference type="GO" id="GO:0030170">
    <property type="term" value="F:pyridoxal phosphate binding"/>
    <property type="evidence" value="ECO:0007669"/>
    <property type="project" value="InterPro"/>
</dbReference>
<dbReference type="Pfam" id="PF00155">
    <property type="entry name" value="Aminotran_1_2"/>
    <property type="match status" value="1"/>
</dbReference>
<evidence type="ECO:0000259" key="1">
    <source>
        <dbReference type="Pfam" id="PF00155"/>
    </source>
</evidence>
<dbReference type="Proteomes" id="UP000671828">
    <property type="component" value="Chromosome"/>
</dbReference>
<accession>A0A8T8I079</accession>
<dbReference type="AlphaFoldDB" id="A0A8T8I079"/>
<evidence type="ECO:0000313" key="3">
    <source>
        <dbReference type="Proteomes" id="UP000671828"/>
    </source>
</evidence>
<dbReference type="Gene3D" id="3.40.640.10">
    <property type="entry name" value="Type I PLP-dependent aspartate aminotransferase-like (Major domain)"/>
    <property type="match status" value="1"/>
</dbReference>
<feature type="non-terminal residue" evidence="2">
    <location>
        <position position="152"/>
    </location>
</feature>
<dbReference type="SUPFAM" id="SSF53383">
    <property type="entry name" value="PLP-dependent transferases"/>
    <property type="match status" value="1"/>
</dbReference>